<protein>
    <submittedName>
        <fullName evidence="1">Uncharacterized protein</fullName>
    </submittedName>
</protein>
<dbReference type="EMBL" id="CP011110">
    <property type="protein sequence ID" value="AKA22139.1"/>
    <property type="molecule type" value="Genomic_DNA"/>
</dbReference>
<evidence type="ECO:0000313" key="2">
    <source>
        <dbReference type="Proteomes" id="UP000032748"/>
    </source>
</evidence>
<gene>
    <name evidence="1" type="ORF">PCL1606_06850</name>
</gene>
<reference evidence="1 2" key="1">
    <citation type="journal article" date="2015" name="Mol. Plant Microbe Interact.">
        <title>Comparative Genomic Analysis of Pseudomonas chlororaphis PCL1606 Reveals New Insight into Antifungal Compounds Involved in Biocontrol.</title>
        <authorList>
            <person name="Calderon C.E."/>
            <person name="Ramos C."/>
            <person name="de Vicente A."/>
            <person name="Cazorla F.M."/>
        </authorList>
    </citation>
    <scope>NUCLEOTIDE SEQUENCE [LARGE SCALE GENOMIC DNA]</scope>
    <source>
        <strain evidence="1 2">PCL1606</strain>
    </source>
</reference>
<organism evidence="1 2">
    <name type="scientific">Pseudomonas chlororaphis</name>
    <dbReference type="NCBI Taxonomy" id="587753"/>
    <lineage>
        <taxon>Bacteria</taxon>
        <taxon>Pseudomonadati</taxon>
        <taxon>Pseudomonadota</taxon>
        <taxon>Gammaproteobacteria</taxon>
        <taxon>Pseudomonadales</taxon>
        <taxon>Pseudomonadaceae</taxon>
        <taxon>Pseudomonas</taxon>
    </lineage>
</organism>
<accession>A0A0D5XTZ1</accession>
<sequence>MWHRTISGRANQDRAVHLGSTGDHILDVVGVTRAVNVRVVTNVRVVLYVGSVDGDTTSLLFRSAVDLVEVNNCGTENFGANASQSSGQSGFTVVNVTNGTNVDMRLITFELFLSHRNHPQEKN</sequence>
<dbReference type="Proteomes" id="UP000032748">
    <property type="component" value="Chromosome"/>
</dbReference>
<dbReference type="AntiFam" id="ANF00225">
    <property type="entry name" value="Shadow ORF (opposite tuf)"/>
</dbReference>
<dbReference type="KEGG" id="pcz:PCL1606_06850"/>
<name>A0A0D5XTZ1_9PSED</name>
<dbReference type="AlphaFoldDB" id="A0A0D5XTZ1"/>
<evidence type="ECO:0000313" key="1">
    <source>
        <dbReference type="EMBL" id="AKA22139.1"/>
    </source>
</evidence>
<proteinExistence type="predicted"/>